<evidence type="ECO:0000313" key="2">
    <source>
        <dbReference type="RefSeq" id="XP_016469229.2"/>
    </source>
</evidence>
<reference evidence="1" key="1">
    <citation type="journal article" date="2014" name="Nat. Commun.">
        <title>The tobacco genome sequence and its comparison with those of tomato and potato.</title>
        <authorList>
            <person name="Sierro N."/>
            <person name="Battey J.N."/>
            <person name="Ouadi S."/>
            <person name="Bakaher N."/>
            <person name="Bovet L."/>
            <person name="Willig A."/>
            <person name="Goepfert S."/>
            <person name="Peitsch M.C."/>
            <person name="Ivanov N.V."/>
        </authorList>
    </citation>
    <scope>NUCLEOTIDE SEQUENCE [LARGE SCALE GENOMIC DNA]</scope>
</reference>
<evidence type="ECO:0000313" key="1">
    <source>
        <dbReference type="Proteomes" id="UP000790787"/>
    </source>
</evidence>
<name>A0A1S3ZY12_TOBAC</name>
<dbReference type="InterPro" id="IPR040404">
    <property type="entry name" value="Phylloplanin-like"/>
</dbReference>
<keyword evidence="1" id="KW-1185">Reference proteome</keyword>
<dbReference type="RefSeq" id="XP_016469229.2">
    <property type="nucleotide sequence ID" value="XM_016613743.2"/>
</dbReference>
<reference evidence="2" key="2">
    <citation type="submission" date="2025-08" db="UniProtKB">
        <authorList>
            <consortium name="RefSeq"/>
        </authorList>
    </citation>
    <scope>IDENTIFICATION</scope>
    <source>
        <tissue evidence="2">Leaf</tissue>
    </source>
</reference>
<dbReference type="Proteomes" id="UP000790787">
    <property type="component" value="Chromosome 14"/>
</dbReference>
<gene>
    <name evidence="2" type="primary">LOC107791646</name>
</gene>
<dbReference type="GeneID" id="107791646"/>
<dbReference type="RefSeq" id="XP_016469229.1">
    <property type="nucleotide sequence ID" value="XM_016613743.1"/>
</dbReference>
<dbReference type="PaxDb" id="4097-A0A1S3ZY12"/>
<protein>
    <submittedName>
        <fullName evidence="2">Phylloplanin-like</fullName>
    </submittedName>
</protein>
<proteinExistence type="predicted"/>
<dbReference type="KEGG" id="nta:107791646"/>
<sequence>MASTNIFLIFLLAALIVTPVVVAQLVSIRISGVVLCSVNGNLDVINGLTPQVFSNASVQLRCGTRNVVSSTITNGSGVFSLVVDPRVNTLLLLLLNCRLVVATPLSTCNASLPSVGLLASSLNLVNIGIGGVGGRINIGLGPTGFILNINLIF</sequence>
<organism evidence="1 2">
    <name type="scientific">Nicotiana tabacum</name>
    <name type="common">Common tobacco</name>
    <dbReference type="NCBI Taxonomy" id="4097"/>
    <lineage>
        <taxon>Eukaryota</taxon>
        <taxon>Viridiplantae</taxon>
        <taxon>Streptophyta</taxon>
        <taxon>Embryophyta</taxon>
        <taxon>Tracheophyta</taxon>
        <taxon>Spermatophyta</taxon>
        <taxon>Magnoliopsida</taxon>
        <taxon>eudicotyledons</taxon>
        <taxon>Gunneridae</taxon>
        <taxon>Pentapetalae</taxon>
        <taxon>asterids</taxon>
        <taxon>lamiids</taxon>
        <taxon>Solanales</taxon>
        <taxon>Solanaceae</taxon>
        <taxon>Nicotianoideae</taxon>
        <taxon>Nicotianeae</taxon>
        <taxon>Nicotiana</taxon>
    </lineage>
</organism>
<dbReference type="OrthoDB" id="10405823at2759"/>
<dbReference type="AlphaFoldDB" id="A0A1S3ZY12"/>
<dbReference type="PANTHER" id="PTHR34458:SF5">
    <property type="entry name" value="POLLEN OLE E 1 ALLERGEN AND EXTENSIN FAMILY PROTEIN"/>
    <property type="match status" value="1"/>
</dbReference>
<dbReference type="PANTHER" id="PTHR34458">
    <property type="entry name" value="POLLEN OLE E 1 ALLERGEN AND EXTENSIN FAMILY PROTEIN-RELATED"/>
    <property type="match status" value="1"/>
</dbReference>
<accession>A0A1S3ZY12</accession>
<dbReference type="OMA" id="QCGNENT"/>